<evidence type="ECO:0000313" key="20">
    <source>
        <dbReference type="Proteomes" id="UP000095282"/>
    </source>
</evidence>
<keyword evidence="11" id="KW-0325">Glycoprotein</keyword>
<evidence type="ECO:0000256" key="2">
    <source>
        <dbReference type="ARBA" id="ARBA00022475"/>
    </source>
</evidence>
<dbReference type="GO" id="GO:0038022">
    <property type="term" value="F:G protein-coupled olfactory receptor activity"/>
    <property type="evidence" value="ECO:0007669"/>
    <property type="project" value="TreeGrafter"/>
</dbReference>
<keyword evidence="5 19" id="KW-0812">Transmembrane</keyword>
<keyword evidence="10" id="KW-0675">Receptor</keyword>
<keyword evidence="6" id="KW-0552">Olfaction</keyword>
<evidence type="ECO:0000313" key="21">
    <source>
        <dbReference type="WBParaSite" id="Csp11.Scaffold513.g2603.t3"/>
    </source>
</evidence>
<dbReference type="FunFam" id="1.20.1070.10:FF:000128">
    <property type="entry name" value="Seven TM Receptor"/>
    <property type="match status" value="1"/>
</dbReference>
<evidence type="ECO:0000256" key="13">
    <source>
        <dbReference type="ARBA" id="ARBA00054965"/>
    </source>
</evidence>
<accession>A0A1I7T5J2</accession>
<feature type="transmembrane region" description="Helical" evidence="19">
    <location>
        <begin position="54"/>
        <end position="77"/>
    </location>
</feature>
<dbReference type="InterPro" id="IPR019428">
    <property type="entry name" value="7TM_GPCR_serpentine_rcpt_Str"/>
</dbReference>
<keyword evidence="7 19" id="KW-1133">Transmembrane helix</keyword>
<evidence type="ECO:0000256" key="18">
    <source>
        <dbReference type="ARBA" id="ARBA00082489"/>
    </source>
</evidence>
<dbReference type="SUPFAM" id="SSF81321">
    <property type="entry name" value="Family A G protein-coupled receptor-like"/>
    <property type="match status" value="1"/>
</dbReference>
<dbReference type="AlphaFoldDB" id="A0A1I7T5J2"/>
<evidence type="ECO:0000256" key="16">
    <source>
        <dbReference type="ARBA" id="ARBA00067967"/>
    </source>
</evidence>
<keyword evidence="8" id="KW-0969">Cilium</keyword>
<evidence type="ECO:0000256" key="7">
    <source>
        <dbReference type="ARBA" id="ARBA00022989"/>
    </source>
</evidence>
<evidence type="ECO:0000256" key="9">
    <source>
        <dbReference type="ARBA" id="ARBA00023136"/>
    </source>
</evidence>
<evidence type="ECO:0000256" key="17">
    <source>
        <dbReference type="ARBA" id="ARBA00078653"/>
    </source>
</evidence>
<comment type="subcellular location">
    <subcellularLocation>
        <location evidence="1">Cell projection</location>
        <location evidence="1">Cilium membrane</location>
        <topology evidence="1">Multi-pass membrane protein</topology>
    </subcellularLocation>
</comment>
<dbReference type="PANTHER" id="PTHR22943:SF242">
    <property type="entry name" value="SEVEN TM RECEPTOR"/>
    <property type="match status" value="1"/>
</dbReference>
<keyword evidence="20" id="KW-1185">Reference proteome</keyword>
<dbReference type="GO" id="GO:0006935">
    <property type="term" value="P:chemotaxis"/>
    <property type="evidence" value="ECO:0007669"/>
    <property type="project" value="UniProtKB-KW"/>
</dbReference>
<dbReference type="WBParaSite" id="Csp11.Scaffold513.g2603.t3">
    <property type="protein sequence ID" value="Csp11.Scaffold513.g2603.t3"/>
    <property type="gene ID" value="Csp11.Scaffold513.g2603"/>
</dbReference>
<keyword evidence="3" id="KW-0145">Chemotaxis</keyword>
<evidence type="ECO:0000256" key="14">
    <source>
        <dbReference type="ARBA" id="ARBA00061678"/>
    </source>
</evidence>
<feature type="transmembrane region" description="Helical" evidence="19">
    <location>
        <begin position="266"/>
        <end position="285"/>
    </location>
</feature>
<protein>
    <recommendedName>
        <fullName evidence="16">Serpentine receptor class r-10</fullName>
    </recommendedName>
    <alternativeName>
        <fullName evidence="17">Odorant response abnormal protein 10</fullName>
    </alternativeName>
    <alternativeName>
        <fullName evidence="18">Olfactory receptor 10</fullName>
    </alternativeName>
</protein>
<keyword evidence="2" id="KW-1003">Cell membrane</keyword>
<dbReference type="PANTHER" id="PTHR22943">
    <property type="entry name" value="7-TRANSMEMBRANE DOMAIN RECEPTOR C.ELEGANS"/>
    <property type="match status" value="1"/>
</dbReference>
<evidence type="ECO:0000256" key="19">
    <source>
        <dbReference type="SAM" id="Phobius"/>
    </source>
</evidence>
<dbReference type="GO" id="GO:0060170">
    <property type="term" value="C:ciliary membrane"/>
    <property type="evidence" value="ECO:0007669"/>
    <property type="project" value="UniProtKB-SubCell"/>
</dbReference>
<evidence type="ECO:0000256" key="11">
    <source>
        <dbReference type="ARBA" id="ARBA00023180"/>
    </source>
</evidence>
<evidence type="ECO:0000256" key="3">
    <source>
        <dbReference type="ARBA" id="ARBA00022500"/>
    </source>
</evidence>
<organism evidence="20 21">
    <name type="scientific">Caenorhabditis tropicalis</name>
    <dbReference type="NCBI Taxonomy" id="1561998"/>
    <lineage>
        <taxon>Eukaryota</taxon>
        <taxon>Metazoa</taxon>
        <taxon>Ecdysozoa</taxon>
        <taxon>Nematoda</taxon>
        <taxon>Chromadorea</taxon>
        <taxon>Rhabditida</taxon>
        <taxon>Rhabditina</taxon>
        <taxon>Rhabditomorpha</taxon>
        <taxon>Rhabditoidea</taxon>
        <taxon>Rhabditidae</taxon>
        <taxon>Peloderinae</taxon>
        <taxon>Caenorhabditis</taxon>
    </lineage>
</organism>
<keyword evidence="9 19" id="KW-0472">Membrane</keyword>
<reference evidence="21" key="1">
    <citation type="submission" date="2016-11" db="UniProtKB">
        <authorList>
            <consortium name="WormBaseParasite"/>
        </authorList>
    </citation>
    <scope>IDENTIFICATION</scope>
</reference>
<evidence type="ECO:0000256" key="10">
    <source>
        <dbReference type="ARBA" id="ARBA00023170"/>
    </source>
</evidence>
<dbReference type="eggNOG" id="ENOG502T02H">
    <property type="taxonomic scope" value="Eukaryota"/>
</dbReference>
<name>A0A1I7T5J2_9PELO</name>
<dbReference type="GO" id="GO:0042048">
    <property type="term" value="P:olfactory behavior"/>
    <property type="evidence" value="ECO:0007669"/>
    <property type="project" value="TreeGrafter"/>
</dbReference>
<evidence type="ECO:0000256" key="1">
    <source>
        <dbReference type="ARBA" id="ARBA00004272"/>
    </source>
</evidence>
<evidence type="ECO:0000256" key="15">
    <source>
        <dbReference type="ARBA" id="ARBA00064300"/>
    </source>
</evidence>
<comment type="subunit">
    <text evidence="15">Interacts with odr-4.</text>
</comment>
<dbReference type="Gene3D" id="1.20.1070.10">
    <property type="entry name" value="Rhodopsin 7-helix transmembrane proteins"/>
    <property type="match status" value="1"/>
</dbReference>
<evidence type="ECO:0000256" key="6">
    <source>
        <dbReference type="ARBA" id="ARBA00022725"/>
    </source>
</evidence>
<sequence length="319" mass="36181">MRFGSYKYLMISYALYSLVYGFVEICTQPIIHVSGAGMYLYVDSFLKYEKSVSSPLACAYCASFGLCVSLLATHFVYRYFAVCRANDLRHFDGWNLLKIYVIPASLATVWFWAYLFILTPSDVKNDFVRLGSLANSKMSFLFRKEIQSIYNEDIGKVGYIAFLYYYPDKSGNLVINWIDFVSCCIPCGVMQTCFMTMIVCGWKTYQKMRNLKQSMSKRTKDLNSQLFKALVLQTLVPMCTMFAPVGSLLILPMFSIGVPPIFANIPSFYACLYPALDATIAIFMIRDFRDTVLCRKRVHPSLISTSTASGKHVSSHISG</sequence>
<evidence type="ECO:0000256" key="12">
    <source>
        <dbReference type="ARBA" id="ARBA00023273"/>
    </source>
</evidence>
<feature type="transmembrane region" description="Helical" evidence="19">
    <location>
        <begin position="226"/>
        <end position="254"/>
    </location>
</feature>
<comment type="function">
    <text evidence="13">An odorant receptor which affects chemotaxis to the volatile odorant diacetyl. Specifies AWA neuronal cell fate via the odr-7 pathway.</text>
</comment>
<dbReference type="Proteomes" id="UP000095282">
    <property type="component" value="Unplaced"/>
</dbReference>
<keyword evidence="12" id="KW-0966">Cell projection</keyword>
<comment type="similarity">
    <text evidence="14">Belongs to the nematode receptor-like protein str family.</text>
</comment>
<feature type="transmembrane region" description="Helical" evidence="19">
    <location>
        <begin position="12"/>
        <end position="42"/>
    </location>
</feature>
<feature type="transmembrane region" description="Helical" evidence="19">
    <location>
        <begin position="177"/>
        <end position="205"/>
    </location>
</feature>
<evidence type="ECO:0000256" key="4">
    <source>
        <dbReference type="ARBA" id="ARBA00022606"/>
    </source>
</evidence>
<evidence type="ECO:0000256" key="5">
    <source>
        <dbReference type="ARBA" id="ARBA00022692"/>
    </source>
</evidence>
<keyword evidence="4" id="KW-0716">Sensory transduction</keyword>
<evidence type="ECO:0000256" key="8">
    <source>
        <dbReference type="ARBA" id="ARBA00023069"/>
    </source>
</evidence>
<dbReference type="Pfam" id="PF10326">
    <property type="entry name" value="7TM_GPCR_Str"/>
    <property type="match status" value="1"/>
</dbReference>
<proteinExistence type="inferred from homology"/>
<feature type="transmembrane region" description="Helical" evidence="19">
    <location>
        <begin position="97"/>
        <end position="117"/>
    </location>
</feature>